<protein>
    <submittedName>
        <fullName evidence="2">Uncharacterized protein</fullName>
    </submittedName>
</protein>
<reference evidence="2 3" key="1">
    <citation type="submission" date="2019-09" db="EMBL/GenBank/DDBJ databases">
        <title>Draft genome of the ectomycorrhizal ascomycete Sphaerosporella brunnea.</title>
        <authorList>
            <consortium name="DOE Joint Genome Institute"/>
            <person name="Benucci G.M."/>
            <person name="Marozzi G."/>
            <person name="Antonielli L."/>
            <person name="Sanchez S."/>
            <person name="Marco P."/>
            <person name="Wang X."/>
            <person name="Falini L.B."/>
            <person name="Barry K."/>
            <person name="Haridas S."/>
            <person name="Lipzen A."/>
            <person name="Labutti K."/>
            <person name="Grigoriev I.V."/>
            <person name="Murat C."/>
            <person name="Martin F."/>
            <person name="Albertini E."/>
            <person name="Donnini D."/>
            <person name="Bonito G."/>
        </authorList>
    </citation>
    <scope>NUCLEOTIDE SEQUENCE [LARGE SCALE GENOMIC DNA]</scope>
    <source>
        <strain evidence="2 3">Sb_GMNB300</strain>
    </source>
</reference>
<evidence type="ECO:0000256" key="1">
    <source>
        <dbReference type="SAM" id="MobiDB-lite"/>
    </source>
</evidence>
<keyword evidence="3" id="KW-1185">Reference proteome</keyword>
<evidence type="ECO:0000313" key="3">
    <source>
        <dbReference type="Proteomes" id="UP000326924"/>
    </source>
</evidence>
<comment type="caution">
    <text evidence="2">The sequence shown here is derived from an EMBL/GenBank/DDBJ whole genome shotgun (WGS) entry which is preliminary data.</text>
</comment>
<dbReference type="AlphaFoldDB" id="A0A5J5EBL3"/>
<organism evidence="2 3">
    <name type="scientific">Sphaerosporella brunnea</name>
    <dbReference type="NCBI Taxonomy" id="1250544"/>
    <lineage>
        <taxon>Eukaryota</taxon>
        <taxon>Fungi</taxon>
        <taxon>Dikarya</taxon>
        <taxon>Ascomycota</taxon>
        <taxon>Pezizomycotina</taxon>
        <taxon>Pezizomycetes</taxon>
        <taxon>Pezizales</taxon>
        <taxon>Pyronemataceae</taxon>
        <taxon>Sphaerosporella</taxon>
    </lineage>
</organism>
<dbReference type="EMBL" id="VXIS01000547">
    <property type="protein sequence ID" value="KAA8892915.1"/>
    <property type="molecule type" value="Genomic_DNA"/>
</dbReference>
<proteinExistence type="predicted"/>
<evidence type="ECO:0000313" key="2">
    <source>
        <dbReference type="EMBL" id="KAA8892915.1"/>
    </source>
</evidence>
<feature type="compositionally biased region" description="Low complexity" evidence="1">
    <location>
        <begin position="134"/>
        <end position="151"/>
    </location>
</feature>
<feature type="region of interest" description="Disordered" evidence="1">
    <location>
        <begin position="127"/>
        <end position="155"/>
    </location>
</feature>
<dbReference type="Proteomes" id="UP000326924">
    <property type="component" value="Unassembled WGS sequence"/>
</dbReference>
<accession>A0A5J5EBL3</accession>
<name>A0A5J5EBL3_9PEZI</name>
<sequence>MANVICERRICGTARERLPATRTTDEKIHLVMAKSICQKSMVQGVRHATTAVSKATRVWKFGTSMYELGMVSVRKRGIAVGGGTDRGLKPGEHCWDAGQKRNEDQLQVMRGIISNRSDAKVQTLLAAPRDNVQPAPAARSRSPPRMSPSPRTTDEKIHIIVTDFISHNGSYKAYNSHNHYRDFTTHYPTP</sequence>
<gene>
    <name evidence="2" type="ORF">FN846DRAFT_914693</name>
</gene>
<dbReference type="InParanoid" id="A0A5J5EBL3"/>